<comment type="caution">
    <text evidence="2">The sequence shown here is derived from an EMBL/GenBank/DDBJ whole genome shotgun (WGS) entry which is preliminary data.</text>
</comment>
<feature type="transmembrane region" description="Helical" evidence="1">
    <location>
        <begin position="76"/>
        <end position="96"/>
    </location>
</feature>
<evidence type="ECO:0000313" key="3">
    <source>
        <dbReference type="Proteomes" id="UP001460270"/>
    </source>
</evidence>
<reference evidence="3" key="1">
    <citation type="submission" date="2024-04" db="EMBL/GenBank/DDBJ databases">
        <title>Salinicola lusitanus LLJ914,a marine bacterium isolated from the Okinawa Trough.</title>
        <authorList>
            <person name="Li J."/>
        </authorList>
    </citation>
    <scope>NUCLEOTIDE SEQUENCE [LARGE SCALE GENOMIC DNA]</scope>
</reference>
<name>A0AAW0PHX7_9GOBI</name>
<proteinExistence type="predicted"/>
<keyword evidence="3" id="KW-1185">Reference proteome</keyword>
<protein>
    <submittedName>
        <fullName evidence="2">Uncharacterized protein</fullName>
    </submittedName>
</protein>
<keyword evidence="1" id="KW-0472">Membrane</keyword>
<keyword evidence="1" id="KW-1133">Transmembrane helix</keyword>
<keyword evidence="1" id="KW-0812">Transmembrane</keyword>
<gene>
    <name evidence="2" type="ORF">WMY93_010120</name>
</gene>
<dbReference type="EMBL" id="JBBPFD010000007">
    <property type="protein sequence ID" value="KAK7918836.1"/>
    <property type="molecule type" value="Genomic_DNA"/>
</dbReference>
<dbReference type="AlphaFoldDB" id="A0AAW0PHX7"/>
<evidence type="ECO:0000256" key="1">
    <source>
        <dbReference type="SAM" id="Phobius"/>
    </source>
</evidence>
<sequence>MDARGARWLVSGGLTNLRRDGISFSAGMASNPSLKSSESQILVSILDQVRQLQRSVSVNMSPGCPHLHGSVWAKRINAVFVTLYILVVALFLPFMYKQWTS</sequence>
<organism evidence="2 3">
    <name type="scientific">Mugilogobius chulae</name>
    <name type="common">yellowstripe goby</name>
    <dbReference type="NCBI Taxonomy" id="88201"/>
    <lineage>
        <taxon>Eukaryota</taxon>
        <taxon>Metazoa</taxon>
        <taxon>Chordata</taxon>
        <taxon>Craniata</taxon>
        <taxon>Vertebrata</taxon>
        <taxon>Euteleostomi</taxon>
        <taxon>Actinopterygii</taxon>
        <taxon>Neopterygii</taxon>
        <taxon>Teleostei</taxon>
        <taxon>Neoteleostei</taxon>
        <taxon>Acanthomorphata</taxon>
        <taxon>Gobiaria</taxon>
        <taxon>Gobiiformes</taxon>
        <taxon>Gobioidei</taxon>
        <taxon>Gobiidae</taxon>
        <taxon>Gobionellinae</taxon>
        <taxon>Mugilogobius</taxon>
    </lineage>
</organism>
<dbReference type="Proteomes" id="UP001460270">
    <property type="component" value="Unassembled WGS sequence"/>
</dbReference>
<evidence type="ECO:0000313" key="2">
    <source>
        <dbReference type="EMBL" id="KAK7918836.1"/>
    </source>
</evidence>
<accession>A0AAW0PHX7</accession>